<evidence type="ECO:0000259" key="4">
    <source>
        <dbReference type="PROSITE" id="PS51186"/>
    </source>
</evidence>
<dbReference type="InterPro" id="IPR000182">
    <property type="entry name" value="GNAT_dom"/>
</dbReference>
<feature type="domain" description="N-acetyltransferase" evidence="4">
    <location>
        <begin position="6"/>
        <end position="170"/>
    </location>
</feature>
<keyword evidence="1" id="KW-0808">Transferase</keyword>
<dbReference type="Pfam" id="PF13302">
    <property type="entry name" value="Acetyltransf_3"/>
    <property type="match status" value="1"/>
</dbReference>
<sequence>MADQTTSIRLVRVDDAEIIAAHRARDRRAYAQWEPAQPDEFYTTAGQRARIEGLLADHRQGDRWPAVIVAEGEVIGQVTVSTILRGPFGKGFLGYWVATASQGQGHATRAVGQTLAVMRRDLGLRRAEAHTRLENLASQHVLRANGFRPWGIAHAHILVDGAWRDEIFWERLLDEGPPLTRA</sequence>
<comment type="similarity">
    <text evidence="3">Belongs to the acetyltransferase family. RimJ subfamily.</text>
</comment>
<dbReference type="PANTHER" id="PTHR43792">
    <property type="entry name" value="GNAT FAMILY, PUTATIVE (AFU_ORTHOLOGUE AFUA_3G00765)-RELATED-RELATED"/>
    <property type="match status" value="1"/>
</dbReference>
<dbReference type="SUPFAM" id="SSF55729">
    <property type="entry name" value="Acyl-CoA N-acyltransferases (Nat)"/>
    <property type="match status" value="1"/>
</dbReference>
<gene>
    <name evidence="5" type="ORF">FED44_10695</name>
</gene>
<organism evidence="5 6">
    <name type="scientific">Microbispora triticiradicis</name>
    <dbReference type="NCBI Taxonomy" id="2200763"/>
    <lineage>
        <taxon>Bacteria</taxon>
        <taxon>Bacillati</taxon>
        <taxon>Actinomycetota</taxon>
        <taxon>Actinomycetes</taxon>
        <taxon>Streptosporangiales</taxon>
        <taxon>Streptosporangiaceae</taxon>
        <taxon>Microbispora</taxon>
    </lineage>
</organism>
<keyword evidence="2" id="KW-0012">Acyltransferase</keyword>
<evidence type="ECO:0000313" key="6">
    <source>
        <dbReference type="Proteomes" id="UP000309033"/>
    </source>
</evidence>
<name>A0A5R8ZC18_9ACTN</name>
<protein>
    <submittedName>
        <fullName evidence="5">GNAT family N-acetyltransferase</fullName>
    </submittedName>
</protein>
<evidence type="ECO:0000256" key="2">
    <source>
        <dbReference type="ARBA" id="ARBA00023315"/>
    </source>
</evidence>
<accession>A0A5R8ZC18</accession>
<dbReference type="GO" id="GO:0005737">
    <property type="term" value="C:cytoplasm"/>
    <property type="evidence" value="ECO:0007669"/>
    <property type="project" value="TreeGrafter"/>
</dbReference>
<dbReference type="InterPro" id="IPR051531">
    <property type="entry name" value="N-acetyltransferase"/>
</dbReference>
<comment type="caution">
    <text evidence="5">The sequence shown here is derived from an EMBL/GenBank/DDBJ whole genome shotgun (WGS) entry which is preliminary data.</text>
</comment>
<dbReference type="Proteomes" id="UP000309033">
    <property type="component" value="Unassembled WGS sequence"/>
</dbReference>
<dbReference type="PROSITE" id="PS51186">
    <property type="entry name" value="GNAT"/>
    <property type="match status" value="1"/>
</dbReference>
<evidence type="ECO:0000313" key="5">
    <source>
        <dbReference type="EMBL" id="TLP62406.1"/>
    </source>
</evidence>
<dbReference type="AlphaFoldDB" id="A0A5R8ZC18"/>
<dbReference type="EMBL" id="VANP01000003">
    <property type="protein sequence ID" value="TLP62406.1"/>
    <property type="molecule type" value="Genomic_DNA"/>
</dbReference>
<proteinExistence type="inferred from homology"/>
<dbReference type="GO" id="GO:0008999">
    <property type="term" value="F:protein-N-terminal-alanine acetyltransferase activity"/>
    <property type="evidence" value="ECO:0007669"/>
    <property type="project" value="TreeGrafter"/>
</dbReference>
<dbReference type="Gene3D" id="3.40.630.30">
    <property type="match status" value="1"/>
</dbReference>
<dbReference type="InterPro" id="IPR016181">
    <property type="entry name" value="Acyl_CoA_acyltransferase"/>
</dbReference>
<evidence type="ECO:0000256" key="1">
    <source>
        <dbReference type="ARBA" id="ARBA00022679"/>
    </source>
</evidence>
<evidence type="ECO:0000256" key="3">
    <source>
        <dbReference type="ARBA" id="ARBA00038502"/>
    </source>
</evidence>
<dbReference type="OrthoDB" id="5242221at2"/>
<dbReference type="PANTHER" id="PTHR43792:SF8">
    <property type="entry name" value="[RIBOSOMAL PROTEIN US5]-ALANINE N-ACETYLTRANSFERASE"/>
    <property type="match status" value="1"/>
</dbReference>
<keyword evidence="6" id="KW-1185">Reference proteome</keyword>
<reference evidence="5" key="1">
    <citation type="submission" date="2019-05" db="EMBL/GenBank/DDBJ databases">
        <title>Isolation, diversity and antifungal activity of Actinobacteria from wheat.</title>
        <authorList>
            <person name="Yu B."/>
        </authorList>
    </citation>
    <scope>NUCLEOTIDE SEQUENCE [LARGE SCALE GENOMIC DNA]</scope>
    <source>
        <strain evidence="5">NEAU-HEGS1-5</strain>
    </source>
</reference>